<sequence length="64" mass="6627">VEVIPQVNRLFFAALSLPAFDPLSAILAVSSSALASLVALVTKQFLHGETCAIDSVLSHSCSGL</sequence>
<evidence type="ECO:0000313" key="2">
    <source>
        <dbReference type="Proteomes" id="UP000887013"/>
    </source>
</evidence>
<dbReference type="EMBL" id="BMAW01051291">
    <property type="protein sequence ID" value="GFS79590.1"/>
    <property type="molecule type" value="Genomic_DNA"/>
</dbReference>
<protein>
    <submittedName>
        <fullName evidence="1">Uncharacterized protein</fullName>
    </submittedName>
</protein>
<reference evidence="1" key="1">
    <citation type="submission" date="2020-08" db="EMBL/GenBank/DDBJ databases">
        <title>Multicomponent nature underlies the extraordinary mechanical properties of spider dragline silk.</title>
        <authorList>
            <person name="Kono N."/>
            <person name="Nakamura H."/>
            <person name="Mori M."/>
            <person name="Yoshida Y."/>
            <person name="Ohtoshi R."/>
            <person name="Malay A.D."/>
            <person name="Moran D.A.P."/>
            <person name="Tomita M."/>
            <person name="Numata K."/>
            <person name="Arakawa K."/>
        </authorList>
    </citation>
    <scope>NUCLEOTIDE SEQUENCE</scope>
</reference>
<accession>A0A8X6T697</accession>
<comment type="caution">
    <text evidence="1">The sequence shown here is derived from an EMBL/GenBank/DDBJ whole genome shotgun (WGS) entry which is preliminary data.</text>
</comment>
<keyword evidence="2" id="KW-1185">Reference proteome</keyword>
<feature type="non-terminal residue" evidence="1">
    <location>
        <position position="1"/>
    </location>
</feature>
<dbReference type="AlphaFoldDB" id="A0A8X6T697"/>
<proteinExistence type="predicted"/>
<gene>
    <name evidence="1" type="ORF">NPIL_201741</name>
</gene>
<name>A0A8X6T697_NEPPI</name>
<evidence type="ECO:0000313" key="1">
    <source>
        <dbReference type="EMBL" id="GFS79590.1"/>
    </source>
</evidence>
<organism evidence="1 2">
    <name type="scientific">Nephila pilipes</name>
    <name type="common">Giant wood spider</name>
    <name type="synonym">Nephila maculata</name>
    <dbReference type="NCBI Taxonomy" id="299642"/>
    <lineage>
        <taxon>Eukaryota</taxon>
        <taxon>Metazoa</taxon>
        <taxon>Ecdysozoa</taxon>
        <taxon>Arthropoda</taxon>
        <taxon>Chelicerata</taxon>
        <taxon>Arachnida</taxon>
        <taxon>Araneae</taxon>
        <taxon>Araneomorphae</taxon>
        <taxon>Entelegynae</taxon>
        <taxon>Araneoidea</taxon>
        <taxon>Nephilidae</taxon>
        <taxon>Nephila</taxon>
    </lineage>
</organism>
<dbReference type="Proteomes" id="UP000887013">
    <property type="component" value="Unassembled WGS sequence"/>
</dbReference>